<organism evidence="3 4">
    <name type="scientific">Prorocentrum cordatum</name>
    <dbReference type="NCBI Taxonomy" id="2364126"/>
    <lineage>
        <taxon>Eukaryota</taxon>
        <taxon>Sar</taxon>
        <taxon>Alveolata</taxon>
        <taxon>Dinophyceae</taxon>
        <taxon>Prorocentrales</taxon>
        <taxon>Prorocentraceae</taxon>
        <taxon>Prorocentrum</taxon>
    </lineage>
</organism>
<feature type="compositionally biased region" description="Low complexity" evidence="1">
    <location>
        <begin position="44"/>
        <end position="55"/>
    </location>
</feature>
<feature type="non-terminal residue" evidence="3">
    <location>
        <position position="1"/>
    </location>
</feature>
<feature type="domain" description="FH2" evidence="2">
    <location>
        <begin position="82"/>
        <end position="327"/>
    </location>
</feature>
<dbReference type="InterPro" id="IPR042201">
    <property type="entry name" value="FH2_Formin_sf"/>
</dbReference>
<gene>
    <name evidence="3" type="ORF">PCOR1329_LOCUS57089</name>
</gene>
<dbReference type="SUPFAM" id="SSF101447">
    <property type="entry name" value="Formin homology 2 domain (FH2 domain)"/>
    <property type="match status" value="1"/>
</dbReference>
<dbReference type="Proteomes" id="UP001189429">
    <property type="component" value="Unassembled WGS sequence"/>
</dbReference>
<sequence>VRALAGRRRRQRLGAPLARGQGEGQGAGQGEGPADARAAGAPSGVVEGAARRVAAPSGGLEGRGAQGRRQGPRAAQARRGARRCDEAPVLELIAVGGFILDGAALAERRSTVWGAIEDECVEGFDASELERLFCERHPTKARGAGASADGQSGPSPARPRLQVLEESRRRQVCIMLARLPPVEATVEAVTDMDDAALSRDQVELLLVAAPSQEELASLHGAAAQLSAGGAEEPPRWDDAEAFVLRLGAVPSFALRLQVWAFENAFDERCGALRAAADDIVQACAGLRSSRQVRRLLALSLEVGNYLNAGTPRGRADGFSVDLDRCEL</sequence>
<feature type="compositionally biased region" description="Basic residues" evidence="1">
    <location>
        <begin position="1"/>
        <end position="12"/>
    </location>
</feature>
<dbReference type="PANTHER" id="PTHR45920:SF7">
    <property type="entry name" value="FORMIN-G"/>
    <property type="match status" value="1"/>
</dbReference>
<evidence type="ECO:0000313" key="4">
    <source>
        <dbReference type="Proteomes" id="UP001189429"/>
    </source>
</evidence>
<feature type="region of interest" description="Disordered" evidence="1">
    <location>
        <begin position="140"/>
        <end position="159"/>
    </location>
</feature>
<feature type="compositionally biased region" description="Low complexity" evidence="1">
    <location>
        <begin position="67"/>
        <end position="78"/>
    </location>
</feature>
<keyword evidence="4" id="KW-1185">Reference proteome</keyword>
<protein>
    <recommendedName>
        <fullName evidence="2">FH2 domain-containing protein</fullName>
    </recommendedName>
</protein>
<dbReference type="EMBL" id="CAUYUJ010017043">
    <property type="protein sequence ID" value="CAK0871185.1"/>
    <property type="molecule type" value="Genomic_DNA"/>
</dbReference>
<comment type="caution">
    <text evidence="3">The sequence shown here is derived from an EMBL/GenBank/DDBJ whole genome shotgun (WGS) entry which is preliminary data.</text>
</comment>
<dbReference type="PROSITE" id="PS51444">
    <property type="entry name" value="FH2"/>
    <property type="match status" value="1"/>
</dbReference>
<evidence type="ECO:0000313" key="3">
    <source>
        <dbReference type="EMBL" id="CAK0871185.1"/>
    </source>
</evidence>
<evidence type="ECO:0000259" key="2">
    <source>
        <dbReference type="PROSITE" id="PS51444"/>
    </source>
</evidence>
<reference evidence="3" key="1">
    <citation type="submission" date="2023-10" db="EMBL/GenBank/DDBJ databases">
        <authorList>
            <person name="Chen Y."/>
            <person name="Shah S."/>
            <person name="Dougan E. K."/>
            <person name="Thang M."/>
            <person name="Chan C."/>
        </authorList>
    </citation>
    <scope>NUCLEOTIDE SEQUENCE [LARGE SCALE GENOMIC DNA]</scope>
</reference>
<dbReference type="Pfam" id="PF02181">
    <property type="entry name" value="FH2"/>
    <property type="match status" value="1"/>
</dbReference>
<dbReference type="Gene3D" id="1.20.58.2220">
    <property type="entry name" value="Formin, FH2 domain"/>
    <property type="match status" value="1"/>
</dbReference>
<evidence type="ECO:0000256" key="1">
    <source>
        <dbReference type="SAM" id="MobiDB-lite"/>
    </source>
</evidence>
<accession>A0ABN9VDJ4</accession>
<name>A0ABN9VDJ4_9DINO</name>
<dbReference type="PANTHER" id="PTHR45920">
    <property type="entry name" value="FORMIN HOMOLOGY 2 DOMAIN CONTAINING, ISOFORM I"/>
    <property type="match status" value="1"/>
</dbReference>
<proteinExistence type="predicted"/>
<feature type="region of interest" description="Disordered" evidence="1">
    <location>
        <begin position="1"/>
        <end position="81"/>
    </location>
</feature>
<feature type="compositionally biased region" description="Gly residues" evidence="1">
    <location>
        <begin position="21"/>
        <end position="31"/>
    </location>
</feature>
<dbReference type="InterPro" id="IPR015425">
    <property type="entry name" value="FH2_Formin"/>
</dbReference>